<gene>
    <name evidence="1" type="ORF">SLEP1_g15459</name>
</gene>
<reference evidence="1 2" key="1">
    <citation type="journal article" date="2021" name="Commun. Biol.">
        <title>The genome of Shorea leprosula (Dipterocarpaceae) highlights the ecological relevance of drought in aseasonal tropical rainforests.</title>
        <authorList>
            <person name="Ng K.K.S."/>
            <person name="Kobayashi M.J."/>
            <person name="Fawcett J.A."/>
            <person name="Hatakeyama M."/>
            <person name="Paape T."/>
            <person name="Ng C.H."/>
            <person name="Ang C.C."/>
            <person name="Tnah L.H."/>
            <person name="Lee C.T."/>
            <person name="Nishiyama T."/>
            <person name="Sese J."/>
            <person name="O'Brien M.J."/>
            <person name="Copetti D."/>
            <person name="Mohd Noor M.I."/>
            <person name="Ong R.C."/>
            <person name="Putra M."/>
            <person name="Sireger I.Z."/>
            <person name="Indrioko S."/>
            <person name="Kosugi Y."/>
            <person name="Izuno A."/>
            <person name="Isagi Y."/>
            <person name="Lee S.L."/>
            <person name="Shimizu K.K."/>
        </authorList>
    </citation>
    <scope>NUCLEOTIDE SEQUENCE [LARGE SCALE GENOMIC DNA]</scope>
    <source>
        <strain evidence="1">214</strain>
    </source>
</reference>
<evidence type="ECO:0000313" key="1">
    <source>
        <dbReference type="EMBL" id="GKV03092.1"/>
    </source>
</evidence>
<proteinExistence type="predicted"/>
<dbReference type="EMBL" id="BPVZ01000020">
    <property type="protein sequence ID" value="GKV03092.1"/>
    <property type="molecule type" value="Genomic_DNA"/>
</dbReference>
<name>A0AAV5IMD9_9ROSI</name>
<dbReference type="Proteomes" id="UP001054252">
    <property type="component" value="Unassembled WGS sequence"/>
</dbReference>
<protein>
    <submittedName>
        <fullName evidence="1">Uncharacterized protein</fullName>
    </submittedName>
</protein>
<evidence type="ECO:0000313" key="2">
    <source>
        <dbReference type="Proteomes" id="UP001054252"/>
    </source>
</evidence>
<keyword evidence="2" id="KW-1185">Reference proteome</keyword>
<accession>A0AAV5IMD9</accession>
<organism evidence="1 2">
    <name type="scientific">Rubroshorea leprosula</name>
    <dbReference type="NCBI Taxonomy" id="152421"/>
    <lineage>
        <taxon>Eukaryota</taxon>
        <taxon>Viridiplantae</taxon>
        <taxon>Streptophyta</taxon>
        <taxon>Embryophyta</taxon>
        <taxon>Tracheophyta</taxon>
        <taxon>Spermatophyta</taxon>
        <taxon>Magnoliopsida</taxon>
        <taxon>eudicotyledons</taxon>
        <taxon>Gunneridae</taxon>
        <taxon>Pentapetalae</taxon>
        <taxon>rosids</taxon>
        <taxon>malvids</taxon>
        <taxon>Malvales</taxon>
        <taxon>Dipterocarpaceae</taxon>
        <taxon>Rubroshorea</taxon>
    </lineage>
</organism>
<sequence>MQPRTKHLYYEHANQLHLVLLDGVNVKRQEYFADSPSTGMGPVSREDQ</sequence>
<dbReference type="AlphaFoldDB" id="A0AAV5IMD9"/>
<comment type="caution">
    <text evidence="1">The sequence shown here is derived from an EMBL/GenBank/DDBJ whole genome shotgun (WGS) entry which is preliminary data.</text>
</comment>